<dbReference type="EMBL" id="VAFM01000001">
    <property type="protein sequence ID" value="TKW61333.1"/>
    <property type="molecule type" value="Genomic_DNA"/>
</dbReference>
<dbReference type="GO" id="GO:0009360">
    <property type="term" value="C:DNA polymerase III complex"/>
    <property type="evidence" value="ECO:0007669"/>
    <property type="project" value="TreeGrafter"/>
</dbReference>
<dbReference type="InterPro" id="IPR027417">
    <property type="entry name" value="P-loop_NTPase"/>
</dbReference>
<evidence type="ECO:0000313" key="3">
    <source>
        <dbReference type="Proteomes" id="UP000320948"/>
    </source>
</evidence>
<dbReference type="GO" id="GO:0006261">
    <property type="term" value="P:DNA-templated DNA replication"/>
    <property type="evidence" value="ECO:0007669"/>
    <property type="project" value="TreeGrafter"/>
</dbReference>
<sequence>MFTSLIGHHSTQAQLAKLLESGRFPHAILLHGPQGIGKRVLAENLALRLICGPAQAGSTEVDMFGAPVETTPDQGPLAFDQSSPVYAQIQAESCPDYYILQPDDGKKSIGIKQVQNLLENLLRTADTARTVIVDSLEDLTTEAANTLLKTLEEPRPGIFFILIAHQLSATLPTIRSRCRLMPLLPLSTDETRDVLKEQGADVSLATVANGCPGSVIGNAAKARAEALLALQSGQKPSLTTPGYISILMQHLSQNQASLPHAEAYFKLAALQRDAADKNLTAALVNETAQTIYENIK</sequence>
<dbReference type="InterPro" id="IPR003593">
    <property type="entry name" value="AAA+_ATPase"/>
</dbReference>
<feature type="domain" description="AAA+ ATPase" evidence="1">
    <location>
        <begin position="24"/>
        <end position="186"/>
    </location>
</feature>
<gene>
    <name evidence="2" type="ORF">DI628_01505</name>
</gene>
<reference evidence="2 3" key="1">
    <citation type="journal article" date="2017" name="Nat. Commun.">
        <title>In situ click chemistry generation of cyclooxygenase-2 inhibitors.</title>
        <authorList>
            <person name="Bhardwaj A."/>
            <person name="Kaur J."/>
            <person name="Wuest M."/>
            <person name="Wuest F."/>
        </authorList>
    </citation>
    <scope>NUCLEOTIDE SEQUENCE [LARGE SCALE GENOMIC DNA]</scope>
    <source>
        <strain evidence="2">S2_018_000_R2_106</strain>
    </source>
</reference>
<organism evidence="2 3">
    <name type="scientific">Blastochloris viridis</name>
    <name type="common">Rhodopseudomonas viridis</name>
    <dbReference type="NCBI Taxonomy" id="1079"/>
    <lineage>
        <taxon>Bacteria</taxon>
        <taxon>Pseudomonadati</taxon>
        <taxon>Pseudomonadota</taxon>
        <taxon>Alphaproteobacteria</taxon>
        <taxon>Hyphomicrobiales</taxon>
        <taxon>Blastochloridaceae</taxon>
        <taxon>Blastochloris</taxon>
    </lineage>
</organism>
<dbReference type="SUPFAM" id="SSF52540">
    <property type="entry name" value="P-loop containing nucleoside triphosphate hydrolases"/>
    <property type="match status" value="1"/>
</dbReference>
<dbReference type="Pfam" id="PF13177">
    <property type="entry name" value="DNA_pol3_delta2"/>
    <property type="match status" value="1"/>
</dbReference>
<dbReference type="Proteomes" id="UP000320948">
    <property type="component" value="Unassembled WGS sequence"/>
</dbReference>
<dbReference type="InterPro" id="IPR050238">
    <property type="entry name" value="DNA_Rep/Repair_Clamp_Loader"/>
</dbReference>
<proteinExistence type="predicted"/>
<evidence type="ECO:0000313" key="2">
    <source>
        <dbReference type="EMBL" id="TKW61333.1"/>
    </source>
</evidence>
<accession>A0A6N4R2I6</accession>
<dbReference type="PANTHER" id="PTHR11669:SF8">
    <property type="entry name" value="DNA POLYMERASE III SUBUNIT DELTA"/>
    <property type="match status" value="1"/>
</dbReference>
<evidence type="ECO:0000259" key="1">
    <source>
        <dbReference type="SMART" id="SM00382"/>
    </source>
</evidence>
<dbReference type="AlphaFoldDB" id="A0A6N4R2I6"/>
<protein>
    <recommendedName>
        <fullName evidence="1">AAA+ ATPase domain-containing protein</fullName>
    </recommendedName>
</protein>
<dbReference type="SMART" id="SM00382">
    <property type="entry name" value="AAA"/>
    <property type="match status" value="1"/>
</dbReference>
<dbReference type="Gene3D" id="3.40.50.300">
    <property type="entry name" value="P-loop containing nucleotide triphosphate hydrolases"/>
    <property type="match status" value="1"/>
</dbReference>
<name>A0A6N4R2I6_BLAVI</name>
<comment type="caution">
    <text evidence="2">The sequence shown here is derived from an EMBL/GenBank/DDBJ whole genome shotgun (WGS) entry which is preliminary data.</text>
</comment>
<dbReference type="PANTHER" id="PTHR11669">
    <property type="entry name" value="REPLICATION FACTOR C / DNA POLYMERASE III GAMMA-TAU SUBUNIT"/>
    <property type="match status" value="1"/>
</dbReference>